<dbReference type="Gene3D" id="3.40.50.360">
    <property type="match status" value="1"/>
</dbReference>
<dbReference type="GO" id="GO:0016491">
    <property type="term" value="F:oxidoreductase activity"/>
    <property type="evidence" value="ECO:0007669"/>
    <property type="project" value="UniProtKB-KW"/>
</dbReference>
<proteinExistence type="predicted"/>
<sequence length="210" mass="21573">MSTPSIVVVSAGLGVPSSSRMLADQLAESAVEALGAAGATAEVETIELRELALDIANHLVTGFAPPALAAVQERLAAADALIVVSPVFSGSYSGLLKSFFDVLDPKALEGMPVLLGATGGSARHSLMLEHALRPLFSYLRAVVVPTAVYAAPQDWGAGSGDGAPGLEQRSRRAAKELVALILGSVGPRPARAPEVSAPFEELLAKIQGNR</sequence>
<dbReference type="OrthoDB" id="1643408at2"/>
<dbReference type="RefSeq" id="WP_133402821.1">
    <property type="nucleotide sequence ID" value="NZ_SMTK01000002.1"/>
</dbReference>
<evidence type="ECO:0000259" key="4">
    <source>
        <dbReference type="Pfam" id="PF03358"/>
    </source>
</evidence>
<evidence type="ECO:0000313" key="6">
    <source>
        <dbReference type="Proteomes" id="UP000295411"/>
    </source>
</evidence>
<dbReference type="PANTHER" id="PTHR43408:SF2">
    <property type="entry name" value="FMN REDUCTASE (NADPH)"/>
    <property type="match status" value="1"/>
</dbReference>
<dbReference type="InterPro" id="IPR051814">
    <property type="entry name" value="NAD(P)H-dep_FMN_reductase"/>
</dbReference>
<dbReference type="PANTHER" id="PTHR43408">
    <property type="entry name" value="FMN REDUCTASE (NADPH)"/>
    <property type="match status" value="1"/>
</dbReference>
<dbReference type="InterPro" id="IPR005025">
    <property type="entry name" value="FMN_Rdtase-like_dom"/>
</dbReference>
<dbReference type="InterPro" id="IPR029039">
    <property type="entry name" value="Flavoprotein-like_sf"/>
</dbReference>
<name>A0A4R5TYX5_9MICC</name>
<evidence type="ECO:0000256" key="1">
    <source>
        <dbReference type="ARBA" id="ARBA00022630"/>
    </source>
</evidence>
<dbReference type="SUPFAM" id="SSF52218">
    <property type="entry name" value="Flavoproteins"/>
    <property type="match status" value="1"/>
</dbReference>
<protein>
    <submittedName>
        <fullName evidence="5">NADPH-dependent FMN reductase</fullName>
    </submittedName>
</protein>
<dbReference type="InterPro" id="IPR023932">
    <property type="entry name" value="CE1759_FMN_reduct"/>
</dbReference>
<dbReference type="Proteomes" id="UP000295411">
    <property type="component" value="Unassembled WGS sequence"/>
</dbReference>
<keyword evidence="6" id="KW-1185">Reference proteome</keyword>
<organism evidence="5 6">
    <name type="scientific">Arthrobacter crusticola</name>
    <dbReference type="NCBI Taxonomy" id="2547960"/>
    <lineage>
        <taxon>Bacteria</taxon>
        <taxon>Bacillati</taxon>
        <taxon>Actinomycetota</taxon>
        <taxon>Actinomycetes</taxon>
        <taxon>Micrococcales</taxon>
        <taxon>Micrococcaceae</taxon>
        <taxon>Arthrobacter</taxon>
    </lineage>
</organism>
<reference evidence="5 6" key="1">
    <citation type="submission" date="2019-03" db="EMBL/GenBank/DDBJ databases">
        <title>Arthrobacter sp. nov., an bacterium isolated from biocrust in Mu Us Desert.</title>
        <authorList>
            <person name="Lixiong L."/>
        </authorList>
    </citation>
    <scope>NUCLEOTIDE SEQUENCE [LARGE SCALE GENOMIC DNA]</scope>
    <source>
        <strain evidence="5 6">SLN-3</strain>
    </source>
</reference>
<dbReference type="Pfam" id="PF03358">
    <property type="entry name" value="FMN_red"/>
    <property type="match status" value="1"/>
</dbReference>
<evidence type="ECO:0000313" key="5">
    <source>
        <dbReference type="EMBL" id="TDK26459.1"/>
    </source>
</evidence>
<keyword evidence="3" id="KW-0560">Oxidoreductase</keyword>
<keyword evidence="2" id="KW-0288">FMN</keyword>
<dbReference type="AlphaFoldDB" id="A0A4R5TYX5"/>
<feature type="domain" description="NADPH-dependent FMN reductase-like" evidence="4">
    <location>
        <begin position="5"/>
        <end position="155"/>
    </location>
</feature>
<gene>
    <name evidence="5" type="ORF">E2F48_04475</name>
</gene>
<keyword evidence="1" id="KW-0285">Flavoprotein</keyword>
<dbReference type="NCBIfam" id="TIGR04037">
    <property type="entry name" value="LLM_duo_CE1759"/>
    <property type="match status" value="1"/>
</dbReference>
<accession>A0A4R5TYX5</accession>
<evidence type="ECO:0000256" key="3">
    <source>
        <dbReference type="ARBA" id="ARBA00023002"/>
    </source>
</evidence>
<evidence type="ECO:0000256" key="2">
    <source>
        <dbReference type="ARBA" id="ARBA00022643"/>
    </source>
</evidence>
<comment type="caution">
    <text evidence="5">The sequence shown here is derived from an EMBL/GenBank/DDBJ whole genome shotgun (WGS) entry which is preliminary data.</text>
</comment>
<dbReference type="EMBL" id="SMTK01000002">
    <property type="protein sequence ID" value="TDK26459.1"/>
    <property type="molecule type" value="Genomic_DNA"/>
</dbReference>